<sequence length="330" mass="36037">MAVDSIVVSILLVLFAASDEVFGADPLESRRADPDLVSISGFSSGGSFAVQYHVAHSQSIMGAGVLAGAPYHSSGTILFNIPGLQHDTQTFFQANLVDDPSNMATDRVYLFHGSHDLMVPEYAMTSLREYYKGFVDNNNIKEVLDVPAFHGFPTADYGGECGHLAAPLYLNNCGYNAAYEVLNHIYGGQQPLTKPDAFSHVAAHGEFKAFDQGEFTRWLGTLDHGFDSQGYVYIPSGCASSVSDCKLHVHFHGCFMGSSFVGDEFARKSGYNEVGELNDIIILYPQIKGGLFAVDASGCWDWTAYTNENYANKNGVQITAIHRMIQRLLE</sequence>
<dbReference type="Gene3D" id="3.40.50.1820">
    <property type="entry name" value="alpha/beta hydrolase"/>
    <property type="match status" value="2"/>
</dbReference>
<dbReference type="InterPro" id="IPR029058">
    <property type="entry name" value="AB_hydrolase_fold"/>
</dbReference>
<reference evidence="2" key="1">
    <citation type="submission" date="2022-01" db="EMBL/GenBank/DDBJ databases">
        <authorList>
            <person name="Braso-Vives M."/>
        </authorList>
    </citation>
    <scope>NUCLEOTIDE SEQUENCE</scope>
</reference>
<dbReference type="OrthoDB" id="6020543at2759"/>
<keyword evidence="3" id="KW-1185">Reference proteome</keyword>
<dbReference type="Proteomes" id="UP000838412">
    <property type="component" value="Chromosome 3"/>
</dbReference>
<dbReference type="SUPFAM" id="SSF53474">
    <property type="entry name" value="alpha/beta-Hydrolases"/>
    <property type="match status" value="1"/>
</dbReference>
<dbReference type="AlphaFoldDB" id="A0A8J9ZMA8"/>
<name>A0A8J9ZMA8_BRALA</name>
<proteinExistence type="predicted"/>
<keyword evidence="1" id="KW-0732">Signal</keyword>
<gene>
    <name evidence="2" type="primary">Hypp1737</name>
    <name evidence="2" type="ORF">BLAG_LOCUS14975</name>
</gene>
<accession>A0A8J9ZMA8</accession>
<feature type="chain" id="PRO_5035427503" evidence="1">
    <location>
        <begin position="24"/>
        <end position="330"/>
    </location>
</feature>
<protein>
    <submittedName>
        <fullName evidence="2">Hypp1737 protein</fullName>
    </submittedName>
</protein>
<evidence type="ECO:0000256" key="1">
    <source>
        <dbReference type="SAM" id="SignalP"/>
    </source>
</evidence>
<evidence type="ECO:0000313" key="2">
    <source>
        <dbReference type="EMBL" id="CAH1256857.1"/>
    </source>
</evidence>
<dbReference type="PANTHER" id="PTHR42972:SF8">
    <property type="entry name" value="POLYHYDROXYBUTYRATE DEPOLYMERASE"/>
    <property type="match status" value="1"/>
</dbReference>
<dbReference type="EMBL" id="OV696688">
    <property type="protein sequence ID" value="CAH1256857.1"/>
    <property type="molecule type" value="Genomic_DNA"/>
</dbReference>
<feature type="signal peptide" evidence="1">
    <location>
        <begin position="1"/>
        <end position="23"/>
    </location>
</feature>
<dbReference type="PANTHER" id="PTHR42972">
    <property type="entry name" value="TOL-PAL SYSTEM PROTEIN TOLB"/>
    <property type="match status" value="1"/>
</dbReference>
<organism evidence="2 3">
    <name type="scientific">Branchiostoma lanceolatum</name>
    <name type="common">Common lancelet</name>
    <name type="synonym">Amphioxus lanceolatum</name>
    <dbReference type="NCBI Taxonomy" id="7740"/>
    <lineage>
        <taxon>Eukaryota</taxon>
        <taxon>Metazoa</taxon>
        <taxon>Chordata</taxon>
        <taxon>Cephalochordata</taxon>
        <taxon>Leptocardii</taxon>
        <taxon>Amphioxiformes</taxon>
        <taxon>Branchiostomatidae</taxon>
        <taxon>Branchiostoma</taxon>
    </lineage>
</organism>
<evidence type="ECO:0000313" key="3">
    <source>
        <dbReference type="Proteomes" id="UP000838412"/>
    </source>
</evidence>